<dbReference type="AlphaFoldDB" id="A0AAN8QNV8"/>
<comment type="caution">
    <text evidence="1">The sequence shown here is derived from an EMBL/GenBank/DDBJ whole genome shotgun (WGS) entry which is preliminary data.</text>
</comment>
<evidence type="ECO:0000313" key="1">
    <source>
        <dbReference type="EMBL" id="KAK6311164.1"/>
    </source>
</evidence>
<name>A0AAN8QNV8_9TELE</name>
<dbReference type="EMBL" id="JAGTTL010000016">
    <property type="protein sequence ID" value="KAK6311164.1"/>
    <property type="molecule type" value="Genomic_DNA"/>
</dbReference>
<keyword evidence="2" id="KW-1185">Reference proteome</keyword>
<protein>
    <submittedName>
        <fullName evidence="1">Uncharacterized protein</fullName>
    </submittedName>
</protein>
<sequence length="57" mass="6611">GTIWDTSVHHSTRSAVWPVAIYSVHVSYLRLKTVFTRWPCCKERNGCSSIHHSVARW</sequence>
<dbReference type="Proteomes" id="UP001356427">
    <property type="component" value="Unassembled WGS sequence"/>
</dbReference>
<organism evidence="1 2">
    <name type="scientific">Coregonus suidteri</name>
    <dbReference type="NCBI Taxonomy" id="861788"/>
    <lineage>
        <taxon>Eukaryota</taxon>
        <taxon>Metazoa</taxon>
        <taxon>Chordata</taxon>
        <taxon>Craniata</taxon>
        <taxon>Vertebrata</taxon>
        <taxon>Euteleostomi</taxon>
        <taxon>Actinopterygii</taxon>
        <taxon>Neopterygii</taxon>
        <taxon>Teleostei</taxon>
        <taxon>Protacanthopterygii</taxon>
        <taxon>Salmoniformes</taxon>
        <taxon>Salmonidae</taxon>
        <taxon>Coregoninae</taxon>
        <taxon>Coregonus</taxon>
    </lineage>
</organism>
<feature type="non-terminal residue" evidence="1">
    <location>
        <position position="1"/>
    </location>
</feature>
<proteinExistence type="predicted"/>
<evidence type="ECO:0000313" key="2">
    <source>
        <dbReference type="Proteomes" id="UP001356427"/>
    </source>
</evidence>
<accession>A0AAN8QNV8</accession>
<reference evidence="1 2" key="1">
    <citation type="submission" date="2021-04" db="EMBL/GenBank/DDBJ databases">
        <authorList>
            <person name="De Guttry C."/>
            <person name="Zahm M."/>
            <person name="Klopp C."/>
            <person name="Cabau C."/>
            <person name="Louis A."/>
            <person name="Berthelot C."/>
            <person name="Parey E."/>
            <person name="Roest Crollius H."/>
            <person name="Montfort J."/>
            <person name="Robinson-Rechavi M."/>
            <person name="Bucao C."/>
            <person name="Bouchez O."/>
            <person name="Gislard M."/>
            <person name="Lluch J."/>
            <person name="Milhes M."/>
            <person name="Lampietro C."/>
            <person name="Lopez Roques C."/>
            <person name="Donnadieu C."/>
            <person name="Braasch I."/>
            <person name="Desvignes T."/>
            <person name="Postlethwait J."/>
            <person name="Bobe J."/>
            <person name="Wedekind C."/>
            <person name="Guiguen Y."/>
        </authorList>
    </citation>
    <scope>NUCLEOTIDE SEQUENCE [LARGE SCALE GENOMIC DNA]</scope>
    <source>
        <strain evidence="1">Cs_M1</strain>
        <tissue evidence="1">Blood</tissue>
    </source>
</reference>
<gene>
    <name evidence="1" type="ORF">J4Q44_G00192190</name>
</gene>